<feature type="disulfide bond" evidence="1">
    <location>
        <begin position="377"/>
        <end position="386"/>
    </location>
</feature>
<evidence type="ECO:0000313" key="5">
    <source>
        <dbReference type="EMBL" id="PFX28807.1"/>
    </source>
</evidence>
<comment type="caution">
    <text evidence="5">The sequence shown here is derived from an EMBL/GenBank/DDBJ whole genome shotgun (WGS) entry which is preliminary data.</text>
</comment>
<name>A0A2B4SJV0_STYPI</name>
<feature type="domain" description="EGF-like" evidence="3">
    <location>
        <begin position="349"/>
        <end position="387"/>
    </location>
</feature>
<protein>
    <recommendedName>
        <fullName evidence="7">EGF-like domain-containing protein</fullName>
    </recommendedName>
</protein>
<accession>A0A2B4SJV0</accession>
<evidence type="ECO:0008006" key="7">
    <source>
        <dbReference type="Google" id="ProtNLM"/>
    </source>
</evidence>
<evidence type="ECO:0000259" key="3">
    <source>
        <dbReference type="PROSITE" id="PS50026"/>
    </source>
</evidence>
<dbReference type="SUPFAM" id="SSF57196">
    <property type="entry name" value="EGF/Laminin"/>
    <property type="match status" value="1"/>
</dbReference>
<evidence type="ECO:0000256" key="1">
    <source>
        <dbReference type="PROSITE-ProRule" id="PRU00076"/>
    </source>
</evidence>
<dbReference type="OrthoDB" id="5959512at2759"/>
<dbReference type="Pfam" id="PF00008">
    <property type="entry name" value="EGF"/>
    <property type="match status" value="1"/>
</dbReference>
<evidence type="ECO:0000259" key="4">
    <source>
        <dbReference type="PROSITE" id="PS50948"/>
    </source>
</evidence>
<dbReference type="SMART" id="SM00181">
    <property type="entry name" value="EGF"/>
    <property type="match status" value="1"/>
</dbReference>
<dbReference type="PROSITE" id="PS50948">
    <property type="entry name" value="PAN"/>
    <property type="match status" value="1"/>
</dbReference>
<reference evidence="6" key="1">
    <citation type="journal article" date="2017" name="bioRxiv">
        <title>Comparative analysis of the genomes of Stylophora pistillata and Acropora digitifera provides evidence for extensive differences between species of corals.</title>
        <authorList>
            <person name="Voolstra C.R."/>
            <person name="Li Y."/>
            <person name="Liew Y.J."/>
            <person name="Baumgarten S."/>
            <person name="Zoccola D."/>
            <person name="Flot J.-F."/>
            <person name="Tambutte S."/>
            <person name="Allemand D."/>
            <person name="Aranda M."/>
        </authorList>
    </citation>
    <scope>NUCLEOTIDE SEQUENCE [LARGE SCALE GENOMIC DNA]</scope>
</reference>
<proteinExistence type="predicted"/>
<organism evidence="5 6">
    <name type="scientific">Stylophora pistillata</name>
    <name type="common">Smooth cauliflower coral</name>
    <dbReference type="NCBI Taxonomy" id="50429"/>
    <lineage>
        <taxon>Eukaryota</taxon>
        <taxon>Metazoa</taxon>
        <taxon>Cnidaria</taxon>
        <taxon>Anthozoa</taxon>
        <taxon>Hexacorallia</taxon>
        <taxon>Scleractinia</taxon>
        <taxon>Astrocoeniina</taxon>
        <taxon>Pocilloporidae</taxon>
        <taxon>Stylophora</taxon>
    </lineage>
</organism>
<dbReference type="EMBL" id="LSMT01000077">
    <property type="protein sequence ID" value="PFX28807.1"/>
    <property type="molecule type" value="Genomic_DNA"/>
</dbReference>
<keyword evidence="1" id="KW-0245">EGF-like domain</keyword>
<dbReference type="PROSITE" id="PS00022">
    <property type="entry name" value="EGF_1"/>
    <property type="match status" value="1"/>
</dbReference>
<dbReference type="PROSITE" id="PS50026">
    <property type="entry name" value="EGF_3"/>
    <property type="match status" value="1"/>
</dbReference>
<feature type="domain" description="Apple" evidence="4">
    <location>
        <begin position="266"/>
        <end position="353"/>
    </location>
</feature>
<dbReference type="FunFam" id="2.10.25.10:FF:000063">
    <property type="entry name" value="Slit guidance ligand 2"/>
    <property type="match status" value="1"/>
</dbReference>
<dbReference type="InterPro" id="IPR000742">
    <property type="entry name" value="EGF"/>
</dbReference>
<feature type="region of interest" description="Disordered" evidence="2">
    <location>
        <begin position="215"/>
        <end position="240"/>
    </location>
</feature>
<dbReference type="Pfam" id="PF00024">
    <property type="entry name" value="PAN_1"/>
    <property type="match status" value="1"/>
</dbReference>
<dbReference type="Proteomes" id="UP000225706">
    <property type="component" value="Unassembled WGS sequence"/>
</dbReference>
<sequence>MADRGFDIGDVLGESGVRVTIPDFKGQGRFGCFKGKRKVCTKPDYGDDGKLLYFCKCEKTRQLKALGLKTTVLRIGQITKIFFYVCSSTLEHSTGYVISHSTPTEQETSMTPSDDCRILKFNPELKDFSLQGFVIKSVEVQRESVCKVRCFQEHNCLSLNIGPSEENGAYLCELSDSDHEMHPEALKPIDGFNYHSTEASYYFSALANSAPNELETSTTPAEFSSSALTPPTISTRPSSNTTKSILALPTVSSAALTSAVINGAECRTIIFKTPIHDKVMKGNLIRTVEVSHQGSCNEMCYQEPSCVSMNFGPEAGGNFTCELNQDHSSKGNQSSPVLQSKKDHIYLAIENPCISSPCLNNGTCQAGYTVKGFRCRCPLGFTGARCTTACSFDFEDGIDGWEMTGTAFVYQPTFGDNPVARFRESAQHEGDWWVGGAEKRPRESDFAGQQHPEGADVPQGTLTSPCFRIVGKNISFLIGGGCDVNVVRAELIVDNKVVRNETGNCLETMYRKSWDVEEFIGHYAKVRLVDEKICCWGHINFDDLKGDIICPHD</sequence>
<dbReference type="AlphaFoldDB" id="A0A2B4SJV0"/>
<keyword evidence="1" id="KW-1015">Disulfide bond</keyword>
<dbReference type="CDD" id="cd00054">
    <property type="entry name" value="EGF_CA"/>
    <property type="match status" value="1"/>
</dbReference>
<comment type="caution">
    <text evidence="1">Lacks conserved residue(s) required for the propagation of feature annotation.</text>
</comment>
<feature type="disulfide bond" evidence="1">
    <location>
        <begin position="358"/>
        <end position="375"/>
    </location>
</feature>
<evidence type="ECO:0000256" key="2">
    <source>
        <dbReference type="SAM" id="MobiDB-lite"/>
    </source>
</evidence>
<dbReference type="InterPro" id="IPR003609">
    <property type="entry name" value="Pan_app"/>
</dbReference>
<evidence type="ECO:0000313" key="6">
    <source>
        <dbReference type="Proteomes" id="UP000225706"/>
    </source>
</evidence>
<keyword evidence="6" id="KW-1185">Reference proteome</keyword>
<gene>
    <name evidence="5" type="ORF">AWC38_SpisGene6477</name>
</gene>
<dbReference type="Gene3D" id="2.10.25.10">
    <property type="entry name" value="Laminin"/>
    <property type="match status" value="1"/>
</dbReference>